<name>A0A4P9W3G1_9FUNG</name>
<protein>
    <submittedName>
        <fullName evidence="2">Timeless protein C terminal region-domain-containing protein</fullName>
    </submittedName>
</protein>
<evidence type="ECO:0000313" key="2">
    <source>
        <dbReference type="EMBL" id="RKO86352.1"/>
    </source>
</evidence>
<dbReference type="Proteomes" id="UP000269721">
    <property type="component" value="Unassembled WGS sequence"/>
</dbReference>
<dbReference type="GO" id="GO:0003677">
    <property type="term" value="F:DNA binding"/>
    <property type="evidence" value="ECO:0007669"/>
    <property type="project" value="TreeGrafter"/>
</dbReference>
<reference evidence="3" key="1">
    <citation type="journal article" date="2018" name="Nat. Microbiol.">
        <title>Leveraging single-cell genomics to expand the fungal tree of life.</title>
        <authorList>
            <person name="Ahrendt S.R."/>
            <person name="Quandt C.A."/>
            <person name="Ciobanu D."/>
            <person name="Clum A."/>
            <person name="Salamov A."/>
            <person name="Andreopoulos B."/>
            <person name="Cheng J.F."/>
            <person name="Woyke T."/>
            <person name="Pelin A."/>
            <person name="Henrissat B."/>
            <person name="Reynolds N.K."/>
            <person name="Benny G.L."/>
            <person name="Smith M.E."/>
            <person name="James T.Y."/>
            <person name="Grigoriev I.V."/>
        </authorList>
    </citation>
    <scope>NUCLEOTIDE SEQUENCE [LARGE SCALE GENOMIC DNA]</scope>
</reference>
<feature type="compositionally biased region" description="Basic and acidic residues" evidence="1">
    <location>
        <begin position="364"/>
        <end position="375"/>
    </location>
</feature>
<dbReference type="InterPro" id="IPR044998">
    <property type="entry name" value="Timeless"/>
</dbReference>
<gene>
    <name evidence="2" type="ORF">BDK51DRAFT_27233</name>
</gene>
<accession>A0A4P9W3G1</accession>
<dbReference type="GO" id="GO:0006281">
    <property type="term" value="P:DNA repair"/>
    <property type="evidence" value="ECO:0007669"/>
    <property type="project" value="TreeGrafter"/>
</dbReference>
<evidence type="ECO:0000313" key="3">
    <source>
        <dbReference type="Proteomes" id="UP000269721"/>
    </source>
</evidence>
<dbReference type="GO" id="GO:0043111">
    <property type="term" value="P:replication fork arrest"/>
    <property type="evidence" value="ECO:0007669"/>
    <property type="project" value="TreeGrafter"/>
</dbReference>
<sequence>ELEPEYLLYVSVMFHRIFVKVKSEPVFYKLSTLDLFNQILQDRRRLPQSQGHKELFNFIKYATSRFFKKAAEYPLLFIEILFSKTKSDCIRIEAGSDYDLLDKKKSERRRGDNDDELDIAPTLSWSQQIGVAVGKLIKDEKADWLDWLMSTLLDVATMRPVSANGPDEDAEPPSDFDMKPSTVEEEAALTQSAHFRKILELLKFGEITENVAGETAVFWRLPGSFGVDELLGHRQLIAEFIESPLKPNGKPVKKKKHKSSKRKSRRSRRSGEEKEMENRVFKSAQFVKDSDDDGDDEAFYEAERKLRVEIARRHKGTGGAPPPMDFRTANKATGNDRGDGPASSQSRQKKAWQEAVGRPSSSPREARRSKGKASDSDSDSGSGSDSDSNSDSDNSSDLDSDNDGDEDDVPPRSRPAPGSAPKRLQTAGALFDPDDDDDGDDVNVNPPASVPRVRPVASKRNPLFDSDESDGERAPIPRARPSTVDSLAADSIELPLPTSADPLRRSTGKRAALFDSDSDDDAPAAPAGLTSAGPKNVTKGSGTPGGASGPRRNALFDSDESDDDGKKAAGDGPSPKRARSQAGADVDAAVAASAKENGEEVINGRRKRGRALIEDSDDE</sequence>
<dbReference type="GO" id="GO:0031298">
    <property type="term" value="C:replication fork protection complex"/>
    <property type="evidence" value="ECO:0007669"/>
    <property type="project" value="TreeGrafter"/>
</dbReference>
<keyword evidence="3" id="KW-1185">Reference proteome</keyword>
<dbReference type="PANTHER" id="PTHR22940">
    <property type="entry name" value="TIMEOUT/TIMELESS-2"/>
    <property type="match status" value="1"/>
</dbReference>
<feature type="region of interest" description="Disordered" evidence="1">
    <location>
        <begin position="312"/>
        <end position="619"/>
    </location>
</feature>
<dbReference type="GO" id="GO:0000076">
    <property type="term" value="P:DNA replication checkpoint signaling"/>
    <property type="evidence" value="ECO:0007669"/>
    <property type="project" value="TreeGrafter"/>
</dbReference>
<dbReference type="AlphaFoldDB" id="A0A4P9W3G1"/>
<evidence type="ECO:0000256" key="1">
    <source>
        <dbReference type="SAM" id="MobiDB-lite"/>
    </source>
</evidence>
<dbReference type="OrthoDB" id="310853at2759"/>
<feature type="compositionally biased region" description="Basic residues" evidence="1">
    <location>
        <begin position="251"/>
        <end position="268"/>
    </location>
</feature>
<feature type="compositionally biased region" description="Low complexity" evidence="1">
    <location>
        <begin position="442"/>
        <end position="458"/>
    </location>
</feature>
<proteinExistence type="predicted"/>
<feature type="compositionally biased region" description="Low complexity" evidence="1">
    <location>
        <begin position="582"/>
        <end position="594"/>
    </location>
</feature>
<organism evidence="2 3">
    <name type="scientific">Blyttiomyces helicus</name>
    <dbReference type="NCBI Taxonomy" id="388810"/>
    <lineage>
        <taxon>Eukaryota</taxon>
        <taxon>Fungi</taxon>
        <taxon>Fungi incertae sedis</taxon>
        <taxon>Chytridiomycota</taxon>
        <taxon>Chytridiomycota incertae sedis</taxon>
        <taxon>Chytridiomycetes</taxon>
        <taxon>Chytridiomycetes incertae sedis</taxon>
        <taxon>Blyttiomyces</taxon>
    </lineage>
</organism>
<dbReference type="EMBL" id="KZ998272">
    <property type="protein sequence ID" value="RKO86352.1"/>
    <property type="molecule type" value="Genomic_DNA"/>
</dbReference>
<dbReference type="PANTHER" id="PTHR22940:SF4">
    <property type="entry name" value="PROTEIN TIMELESS HOMOLOG"/>
    <property type="match status" value="1"/>
</dbReference>
<feature type="compositionally biased region" description="Acidic residues" evidence="1">
    <location>
        <begin position="432"/>
        <end position="441"/>
    </location>
</feature>
<feature type="compositionally biased region" description="Basic and acidic residues" evidence="1">
    <location>
        <begin position="269"/>
        <end position="278"/>
    </location>
</feature>
<feature type="region of interest" description="Disordered" evidence="1">
    <location>
        <begin position="245"/>
        <end position="278"/>
    </location>
</feature>
<feature type="non-terminal residue" evidence="2">
    <location>
        <position position="1"/>
    </location>
</feature>
<feature type="compositionally biased region" description="Acidic residues" evidence="1">
    <location>
        <begin position="388"/>
        <end position="408"/>
    </location>
</feature>